<sequence>MAELENTDNKGYKKIDQYNEENTNSIAAHYSEILTSLGENPNREGLLKTPERVAKSLQYLTQGYNIDPVEILKSAMFTEDYSQMVVVKDIEVYSMCEHHMLPFFGKAHIAYIPNGHIVGLSKIPRVVDAFSRRLQVQERLTNEIRDCIQNTLNPSGVAVVIECRHLCMSMRGIQKQNSVTTTSAFTGEFINNDKTRAEFLRLITASLY</sequence>
<feature type="binding site" evidence="6">
    <location>
        <position position="96"/>
    </location>
    <ligand>
        <name>Zn(2+)</name>
        <dbReference type="ChEBI" id="CHEBI:29105"/>
    </ligand>
</feature>
<comment type="catalytic activity">
    <reaction evidence="1 6">
        <text>GTP + H2O = 7,8-dihydroneopterin 3'-triphosphate + formate + H(+)</text>
        <dbReference type="Rhea" id="RHEA:17473"/>
        <dbReference type="ChEBI" id="CHEBI:15377"/>
        <dbReference type="ChEBI" id="CHEBI:15378"/>
        <dbReference type="ChEBI" id="CHEBI:15740"/>
        <dbReference type="ChEBI" id="CHEBI:37565"/>
        <dbReference type="ChEBI" id="CHEBI:58462"/>
        <dbReference type="EC" id="3.5.4.16"/>
    </reaction>
</comment>
<dbReference type="HAMAP" id="MF_00223">
    <property type="entry name" value="FolE"/>
    <property type="match status" value="1"/>
</dbReference>
<dbReference type="InterPro" id="IPR020602">
    <property type="entry name" value="GTP_CycHdrlase_I_dom"/>
</dbReference>
<dbReference type="GO" id="GO:0003934">
    <property type="term" value="F:GTP cyclohydrolase I activity"/>
    <property type="evidence" value="ECO:0007669"/>
    <property type="project" value="UniProtKB-EC"/>
</dbReference>
<dbReference type="InterPro" id="IPR018234">
    <property type="entry name" value="GTP_CycHdrlase_I_CS"/>
</dbReference>
<dbReference type="SUPFAM" id="SSF55620">
    <property type="entry name" value="Tetrahydrobiopterin biosynthesis enzymes-like"/>
    <property type="match status" value="1"/>
</dbReference>
<dbReference type="EMBL" id="JAZDQU010000001">
    <property type="protein sequence ID" value="MEE1884598.1"/>
    <property type="molecule type" value="Genomic_DNA"/>
</dbReference>
<dbReference type="PROSITE" id="PS00860">
    <property type="entry name" value="GTP_CYCLOHYDROL_1_2"/>
    <property type="match status" value="1"/>
</dbReference>
<keyword evidence="6" id="KW-0862">Zinc</keyword>
<evidence type="ECO:0000259" key="7">
    <source>
        <dbReference type="Pfam" id="PF01227"/>
    </source>
</evidence>
<dbReference type="Pfam" id="PF01227">
    <property type="entry name" value="GTP_cyclohydroI"/>
    <property type="match status" value="1"/>
</dbReference>
<proteinExistence type="inferred from homology"/>
<comment type="caution">
    <text evidence="8">The sequence shown here is derived from an EMBL/GenBank/DDBJ whole genome shotgun (WGS) entry which is preliminary data.</text>
</comment>
<dbReference type="Gene3D" id="3.30.1130.10">
    <property type="match status" value="1"/>
</dbReference>
<dbReference type="EC" id="3.5.4.16" evidence="6"/>
<dbReference type="RefSeq" id="WP_330145511.1">
    <property type="nucleotide sequence ID" value="NZ_JAZDQU010000001.1"/>
</dbReference>
<evidence type="ECO:0000256" key="6">
    <source>
        <dbReference type="HAMAP-Rule" id="MF_00223"/>
    </source>
</evidence>
<gene>
    <name evidence="6 8" type="primary">folE</name>
    <name evidence="8" type="ORF">VRU49_04095</name>
</gene>
<keyword evidence="6" id="KW-0479">Metal-binding</keyword>
<dbReference type="PROSITE" id="PS00859">
    <property type="entry name" value="GTP_CYCLOHYDROL_1_1"/>
    <property type="match status" value="1"/>
</dbReference>
<evidence type="ECO:0000256" key="1">
    <source>
        <dbReference type="ARBA" id="ARBA00001052"/>
    </source>
</evidence>
<dbReference type="NCBIfam" id="NF006825">
    <property type="entry name" value="PRK09347.1-2"/>
    <property type="match status" value="1"/>
</dbReference>
<dbReference type="InterPro" id="IPR043133">
    <property type="entry name" value="GTP-CH-I_C/QueF"/>
</dbReference>
<reference evidence="8 9" key="1">
    <citation type="submission" date="2024-01" db="EMBL/GenBank/DDBJ databases">
        <title>Pedobacter sp. nov., isolated from oil-contaminated soil.</title>
        <authorList>
            <person name="Le N.T.T."/>
        </authorList>
    </citation>
    <scope>NUCLEOTIDE SEQUENCE [LARGE SCALE GENOMIC DNA]</scope>
    <source>
        <strain evidence="8 9">VNH31</strain>
    </source>
</reference>
<evidence type="ECO:0000256" key="2">
    <source>
        <dbReference type="ARBA" id="ARBA00005080"/>
    </source>
</evidence>
<evidence type="ECO:0000256" key="3">
    <source>
        <dbReference type="ARBA" id="ARBA00008085"/>
    </source>
</evidence>
<feature type="binding site" evidence="6">
    <location>
        <position position="99"/>
    </location>
    <ligand>
        <name>Zn(2+)</name>
        <dbReference type="ChEBI" id="CHEBI:29105"/>
    </ligand>
</feature>
<comment type="pathway">
    <text evidence="2 6">Cofactor biosynthesis; 7,8-dihydroneopterin triphosphate biosynthesis; 7,8-dihydroneopterin triphosphate from GTP: step 1/1.</text>
</comment>
<dbReference type="NCBIfam" id="TIGR00063">
    <property type="entry name" value="folE"/>
    <property type="match status" value="1"/>
</dbReference>
<evidence type="ECO:0000256" key="5">
    <source>
        <dbReference type="ARBA" id="ARBA00022801"/>
    </source>
</evidence>
<dbReference type="PANTHER" id="PTHR11109">
    <property type="entry name" value="GTP CYCLOHYDROLASE I"/>
    <property type="match status" value="1"/>
</dbReference>
<keyword evidence="6" id="KW-0547">Nucleotide-binding</keyword>
<evidence type="ECO:0000256" key="4">
    <source>
        <dbReference type="ARBA" id="ARBA00022563"/>
    </source>
</evidence>
<organism evidence="8 9">
    <name type="scientific">Pedobacter flavus</name>
    <dbReference type="NCBI Taxonomy" id="3113906"/>
    <lineage>
        <taxon>Bacteria</taxon>
        <taxon>Pseudomonadati</taxon>
        <taxon>Bacteroidota</taxon>
        <taxon>Sphingobacteriia</taxon>
        <taxon>Sphingobacteriales</taxon>
        <taxon>Sphingobacteriaceae</taxon>
        <taxon>Pedobacter</taxon>
    </lineage>
</organism>
<keyword evidence="4 6" id="KW-0554">One-carbon metabolism</keyword>
<evidence type="ECO:0000313" key="9">
    <source>
        <dbReference type="Proteomes" id="UP001337681"/>
    </source>
</evidence>
<dbReference type="InterPro" id="IPR001474">
    <property type="entry name" value="GTP_CycHdrlase_I"/>
</dbReference>
<keyword evidence="9" id="KW-1185">Reference proteome</keyword>
<dbReference type="InterPro" id="IPR043134">
    <property type="entry name" value="GTP-CH-I_N"/>
</dbReference>
<comment type="subunit">
    <text evidence="6">Homopolymer.</text>
</comment>
<feature type="domain" description="GTP cyclohydrolase I" evidence="7">
    <location>
        <begin position="27"/>
        <end position="203"/>
    </location>
</feature>
<accession>A0ABU7H032</accession>
<keyword evidence="6" id="KW-0342">GTP-binding</keyword>
<evidence type="ECO:0000313" key="8">
    <source>
        <dbReference type="EMBL" id="MEE1884598.1"/>
    </source>
</evidence>
<dbReference type="PANTHER" id="PTHR11109:SF7">
    <property type="entry name" value="GTP CYCLOHYDROLASE 1"/>
    <property type="match status" value="1"/>
</dbReference>
<feature type="binding site" evidence="6">
    <location>
        <position position="167"/>
    </location>
    <ligand>
        <name>Zn(2+)</name>
        <dbReference type="ChEBI" id="CHEBI:29105"/>
    </ligand>
</feature>
<protein>
    <recommendedName>
        <fullName evidence="6">GTP cyclohydrolase 1</fullName>
        <ecNumber evidence="6">3.5.4.16</ecNumber>
    </recommendedName>
    <alternativeName>
        <fullName evidence="6">GTP cyclohydrolase I</fullName>
        <shortName evidence="6">GTP-CH-I</shortName>
    </alternativeName>
</protein>
<dbReference type="NCBIfam" id="NF006826">
    <property type="entry name" value="PRK09347.1-3"/>
    <property type="match status" value="1"/>
</dbReference>
<dbReference type="Proteomes" id="UP001337681">
    <property type="component" value="Unassembled WGS sequence"/>
</dbReference>
<name>A0ABU7H032_9SPHI</name>
<dbReference type="Gene3D" id="1.10.286.10">
    <property type="match status" value="1"/>
</dbReference>
<keyword evidence="5 6" id="KW-0378">Hydrolase</keyword>
<comment type="similarity">
    <text evidence="3 6">Belongs to the GTP cyclohydrolase I family.</text>
</comment>